<dbReference type="EMBL" id="ASGP02000004">
    <property type="protein sequence ID" value="KAH9511302.1"/>
    <property type="molecule type" value="Genomic_DNA"/>
</dbReference>
<organism evidence="1 2">
    <name type="scientific">Dermatophagoides farinae</name>
    <name type="common">American house dust mite</name>
    <dbReference type="NCBI Taxonomy" id="6954"/>
    <lineage>
        <taxon>Eukaryota</taxon>
        <taxon>Metazoa</taxon>
        <taxon>Ecdysozoa</taxon>
        <taxon>Arthropoda</taxon>
        <taxon>Chelicerata</taxon>
        <taxon>Arachnida</taxon>
        <taxon>Acari</taxon>
        <taxon>Acariformes</taxon>
        <taxon>Sarcoptiformes</taxon>
        <taxon>Astigmata</taxon>
        <taxon>Psoroptidia</taxon>
        <taxon>Analgoidea</taxon>
        <taxon>Pyroglyphidae</taxon>
        <taxon>Dermatophagoidinae</taxon>
        <taxon>Dermatophagoides</taxon>
    </lineage>
</organism>
<dbReference type="AlphaFoldDB" id="A0A922HYN2"/>
<comment type="caution">
    <text evidence="1">The sequence shown here is derived from an EMBL/GenBank/DDBJ whole genome shotgun (WGS) entry which is preliminary data.</text>
</comment>
<proteinExistence type="predicted"/>
<evidence type="ECO:0000313" key="1">
    <source>
        <dbReference type="EMBL" id="KAH9511302.1"/>
    </source>
</evidence>
<keyword evidence="2" id="KW-1185">Reference proteome</keyword>
<reference evidence="1" key="2">
    <citation type="journal article" date="2022" name="Res Sq">
        <title>Comparative Genomics Reveals Insights into the Divergent Evolution of Astigmatic Mites and Household Pest Adaptations.</title>
        <authorList>
            <person name="Xiong Q."/>
            <person name="Wan A.T.-Y."/>
            <person name="Liu X.-Y."/>
            <person name="Fung C.S.-H."/>
            <person name="Xiao X."/>
            <person name="Malainual N."/>
            <person name="Hou J."/>
            <person name="Wang L."/>
            <person name="Wang M."/>
            <person name="Yang K."/>
            <person name="Cui Y."/>
            <person name="Leung E."/>
            <person name="Nong W."/>
            <person name="Shin S.-K."/>
            <person name="Au S."/>
            <person name="Jeong K.Y."/>
            <person name="Chew F.T."/>
            <person name="Hui J."/>
            <person name="Leung T.F."/>
            <person name="Tungtrongchitr A."/>
            <person name="Zhong N."/>
            <person name="Liu Z."/>
            <person name="Tsui S."/>
        </authorList>
    </citation>
    <scope>NUCLEOTIDE SEQUENCE</scope>
    <source>
        <strain evidence="1">Derf</strain>
        <tissue evidence="1">Whole organism</tissue>
    </source>
</reference>
<name>A0A922HYN2_DERFA</name>
<protein>
    <submittedName>
        <fullName evidence="1">Uncharacterized protein</fullName>
    </submittedName>
</protein>
<evidence type="ECO:0000313" key="2">
    <source>
        <dbReference type="Proteomes" id="UP000790347"/>
    </source>
</evidence>
<sequence>MANLFVDYLHVAQHRLNWNLTTLFNAILSTFRHFLSIRFRRLAIFCLGYFHFGYFNPQSI</sequence>
<dbReference type="Proteomes" id="UP000790347">
    <property type="component" value="Unassembled WGS sequence"/>
</dbReference>
<accession>A0A922HYN2</accession>
<reference evidence="1" key="1">
    <citation type="submission" date="2013-05" db="EMBL/GenBank/DDBJ databases">
        <authorList>
            <person name="Yim A.K.Y."/>
            <person name="Chan T.F."/>
            <person name="Ji K.M."/>
            <person name="Liu X.Y."/>
            <person name="Zhou J.W."/>
            <person name="Li R.Q."/>
            <person name="Yang K.Y."/>
            <person name="Li J."/>
            <person name="Li M."/>
            <person name="Law P.T.W."/>
            <person name="Wu Y.L."/>
            <person name="Cai Z.L."/>
            <person name="Qin H."/>
            <person name="Bao Y."/>
            <person name="Leung R.K.K."/>
            <person name="Ng P.K.S."/>
            <person name="Zou J."/>
            <person name="Zhong X.J."/>
            <person name="Ran P.X."/>
            <person name="Zhong N.S."/>
            <person name="Liu Z.G."/>
            <person name="Tsui S.K.W."/>
        </authorList>
    </citation>
    <scope>NUCLEOTIDE SEQUENCE</scope>
    <source>
        <strain evidence="1">Derf</strain>
        <tissue evidence="1">Whole organism</tissue>
    </source>
</reference>
<gene>
    <name evidence="1" type="ORF">DERF_009771</name>
</gene>